<dbReference type="InterPro" id="IPR057746">
    <property type="entry name" value="CpnT-like_N"/>
</dbReference>
<feature type="region of interest" description="Disordered" evidence="1">
    <location>
        <begin position="630"/>
        <end position="650"/>
    </location>
</feature>
<dbReference type="NCBIfam" id="TIGR03696">
    <property type="entry name" value="Rhs_assc_core"/>
    <property type="match status" value="1"/>
</dbReference>
<dbReference type="PANTHER" id="PTHR32305:SF15">
    <property type="entry name" value="PROTEIN RHSA-RELATED"/>
    <property type="match status" value="1"/>
</dbReference>
<feature type="region of interest" description="Disordered" evidence="1">
    <location>
        <begin position="1156"/>
        <end position="1176"/>
    </location>
</feature>
<name>A0A2A2CXY1_9ACTN</name>
<dbReference type="Proteomes" id="UP000218944">
    <property type="component" value="Unassembled WGS sequence"/>
</dbReference>
<dbReference type="NCBIfam" id="TIGR01643">
    <property type="entry name" value="YD_repeat_2x"/>
    <property type="match status" value="14"/>
</dbReference>
<organism evidence="4 5">
    <name type="scientific">Streptomyces albireticuli</name>
    <dbReference type="NCBI Taxonomy" id="1940"/>
    <lineage>
        <taxon>Bacteria</taxon>
        <taxon>Bacillati</taxon>
        <taxon>Actinomycetota</taxon>
        <taxon>Actinomycetes</taxon>
        <taxon>Kitasatosporales</taxon>
        <taxon>Streptomycetaceae</taxon>
        <taxon>Streptomyces</taxon>
    </lineage>
</organism>
<dbReference type="Gene3D" id="2.180.10.10">
    <property type="entry name" value="RHS repeat-associated core"/>
    <property type="match status" value="2"/>
</dbReference>
<feature type="compositionally biased region" description="Basic and acidic residues" evidence="1">
    <location>
        <begin position="723"/>
        <end position="733"/>
    </location>
</feature>
<dbReference type="PANTHER" id="PTHR32305">
    <property type="match status" value="1"/>
</dbReference>
<dbReference type="Pfam" id="PF25547">
    <property type="entry name" value="WXG100_2"/>
    <property type="match status" value="1"/>
</dbReference>
<feature type="region of interest" description="Disordered" evidence="1">
    <location>
        <begin position="711"/>
        <end position="740"/>
    </location>
</feature>
<dbReference type="Pfam" id="PF05593">
    <property type="entry name" value="RHS_repeat"/>
    <property type="match status" value="8"/>
</dbReference>
<evidence type="ECO:0000259" key="3">
    <source>
        <dbReference type="Pfam" id="PF25547"/>
    </source>
</evidence>
<evidence type="ECO:0000313" key="5">
    <source>
        <dbReference type="Proteomes" id="UP000218944"/>
    </source>
</evidence>
<proteinExistence type="predicted"/>
<comment type="caution">
    <text evidence="4">The sequence shown here is derived from an EMBL/GenBank/DDBJ whole genome shotgun (WGS) entry which is preliminary data.</text>
</comment>
<keyword evidence="5" id="KW-1185">Reference proteome</keyword>
<dbReference type="InterPro" id="IPR006530">
    <property type="entry name" value="YD"/>
</dbReference>
<gene>
    <name evidence="4" type="ORF">CK936_31490</name>
</gene>
<evidence type="ECO:0000256" key="1">
    <source>
        <dbReference type="SAM" id="MobiDB-lite"/>
    </source>
</evidence>
<sequence>MSIADEAKNILEKLGLDWPDGDPGKLRKAATAWNTFADSVDKVRTPVNTTARSLIHNNKGEAIEAFETFWNRYANGDKGWLFDVPKAARQMAKALEKVADAIDDATDKLWTQIWIDAGVIVAGVGLAFFTAGLSTAASATAAAAIIELGTTVGIAISTVVAEVAATTLVAAAFGGVEAVTVELAVAQTLKISTGLQDGVSLDDINAAAKNGMIYGGAFGGFGSLAKNSVQVGGLGPLLRGARPNLLDVGTVGRPKANVKECLDPIDVATGAMTLTQTDVTLPGALPLVVSRTHLSTYRSGGWFGPTWASTLDERVQLDAEGVVFVAADGMRLVYPVPRPGTPTLPVKGPRWPLEWDGKPDGVVTVTDPFTGVVRTFGNPAPTDVPGAIQLPLDSLHDRNDARVDIERTAKGVPYGIRHSGGYYVAIETEATRITGLRLLDEAPSLYDPAAPAGRGRALVSYGYDAGGNLTEVTNSSGKPLCFAYDAEGRITSWTDRNASSYAYFYDERGRVVRTEGSDGFLSGSLAYDDETRTTTVTDSLGNRQTLRYNSDALVVEETDALGHTTLTEWDERGENRLSVTDPLGRTTRYAYDEAGNLVEVVLPDGSTGTAVHNEQCRPVEVTEPGGAVWRHTYDERGNPLTTTDPAGAETRYGYDELGHLASVTDALGHTRHIACDPAGLPLVVTDPLGHATTVRRDAFGRVTEAVDPLGHSTRMGWTTEGRPSWREHPDGTRESWTWDGEGNILSHTDTTGNITRHTAGRFDLPASRTDPDGTTYTFAYDTELRLVGVTNPQGLTWSYEYDAAGRLVAESDFNGRTLAYAFDAVGDLASRTNGAGETLRYIRDALGRTTEQRGDTGGTTAFTYDGSGGLLRAVNADAEIVYERDVLGRVLSETVNGRTTTYAYDELGRRTRRVTPSGLASVWTYDVAGRPAELRGDAGALSFTYDAAGRETERRLGQDVALTQRWDGNDRLTAQVVRGGERLLQHREYAYREDGYLTEIRELTSGTRRFDLDSTGRVMKVNAHGWTERYAYDGAGNLTRASAPAHAAPGEREFEGTLIRRAGRTSYEHDSQGRLTRKVRRLLNGKTRTWAYNWDAEDRLTEAVTPEGERWRYAYDPLGRRLSKARVAGDGTVEDVSFTWDGARVAERTTSRGEVTTWDYAPGTPRPLTQTDHRPLVRSPGESVIEQFSSEAADPGHGMRFHAVVTDLVGSPTELITPQGELAWQRRTTLWGTDLPAPSDGSVDCPLRFPGQFFDPETGLHYNYFRYYDPEAARYVTADPLGLAPAPNHHAYVSTPHVVGDPLGLAPEECTKAQKPQKPQKKKEYPTLNELGKVGKDANQDIVSGGVSGQRLADQLRRESVGSVFTSDGKLRPQVISESRLVIPGEELNNPHVRAHLTSGGGSMSDWGKYTTRTHQSPYGDFQVHYYYNEKTGAVAYDSDYKMVMNRR</sequence>
<feature type="domain" description="DUF6531" evidence="2">
    <location>
        <begin position="263"/>
        <end position="334"/>
    </location>
</feature>
<dbReference type="InterPro" id="IPR045351">
    <property type="entry name" value="DUF6531"/>
</dbReference>
<evidence type="ECO:0000313" key="4">
    <source>
        <dbReference type="EMBL" id="PAU45063.1"/>
    </source>
</evidence>
<dbReference type="InterPro" id="IPR050708">
    <property type="entry name" value="T6SS_VgrG/RHS"/>
</dbReference>
<evidence type="ECO:0000259" key="2">
    <source>
        <dbReference type="Pfam" id="PF20148"/>
    </source>
</evidence>
<dbReference type="InterPro" id="IPR031325">
    <property type="entry name" value="RHS_repeat"/>
</dbReference>
<accession>A0A2A2CXY1</accession>
<evidence type="ECO:0008006" key="6">
    <source>
        <dbReference type="Google" id="ProtNLM"/>
    </source>
</evidence>
<dbReference type="RefSeq" id="WP_095584351.1">
    <property type="nucleotide sequence ID" value="NZ_JAJQQQ010000006.1"/>
</dbReference>
<reference evidence="4 5" key="1">
    <citation type="submission" date="2017-08" db="EMBL/GenBank/DDBJ databases">
        <title>Genome sequence of Streptomyces albireticuli NRRL B-1670.</title>
        <authorList>
            <person name="Graham D.E."/>
            <person name="Mahan K.M."/>
            <person name="Klingeman D.M."/>
            <person name="Hettich R.L."/>
            <person name="Parry R.J."/>
            <person name="Spain J.C."/>
        </authorList>
    </citation>
    <scope>NUCLEOTIDE SEQUENCE [LARGE SCALE GENOMIC DNA]</scope>
    <source>
        <strain evidence="4 5">NRRL B-1670</strain>
    </source>
</reference>
<protein>
    <recommendedName>
        <fullName evidence="6">Type IV secretion protein Rhs</fullName>
    </recommendedName>
</protein>
<feature type="domain" description="Outer membrane channel protein CpnT-like N-terminal" evidence="3">
    <location>
        <begin position="15"/>
        <end position="144"/>
    </location>
</feature>
<dbReference type="InterPro" id="IPR022385">
    <property type="entry name" value="Rhs_assc_core"/>
</dbReference>
<dbReference type="Pfam" id="PF20148">
    <property type="entry name" value="DUF6531"/>
    <property type="match status" value="1"/>
</dbReference>
<dbReference type="EMBL" id="NSJV01000593">
    <property type="protein sequence ID" value="PAU45063.1"/>
    <property type="molecule type" value="Genomic_DNA"/>
</dbReference>